<organism evidence="2 3">
    <name type="scientific">Labilithrix luteola</name>
    <dbReference type="NCBI Taxonomy" id="1391654"/>
    <lineage>
        <taxon>Bacteria</taxon>
        <taxon>Pseudomonadati</taxon>
        <taxon>Myxococcota</taxon>
        <taxon>Polyangia</taxon>
        <taxon>Polyangiales</taxon>
        <taxon>Labilitrichaceae</taxon>
        <taxon>Labilithrix</taxon>
    </lineage>
</organism>
<dbReference type="KEGG" id="llu:AKJ09_07209"/>
<dbReference type="Gene3D" id="3.40.50.720">
    <property type="entry name" value="NAD(P)-binding Rossmann-like Domain"/>
    <property type="match status" value="1"/>
</dbReference>
<evidence type="ECO:0000313" key="2">
    <source>
        <dbReference type="EMBL" id="AKV00546.1"/>
    </source>
</evidence>
<dbReference type="Pfam" id="PF03435">
    <property type="entry name" value="Sacchrp_dh_NADP"/>
    <property type="match status" value="1"/>
</dbReference>
<evidence type="ECO:0000259" key="1">
    <source>
        <dbReference type="Pfam" id="PF03435"/>
    </source>
</evidence>
<dbReference type="PATRIC" id="fig|1391654.3.peg.7320"/>
<dbReference type="SUPFAM" id="SSF51735">
    <property type="entry name" value="NAD(P)-binding Rossmann-fold domains"/>
    <property type="match status" value="1"/>
</dbReference>
<dbReference type="RefSeq" id="WP_240488668.1">
    <property type="nucleotide sequence ID" value="NZ_CP012333.1"/>
</dbReference>
<accession>A0A0K1Q3Y4</accession>
<dbReference type="EMBL" id="CP012333">
    <property type="protein sequence ID" value="AKV00546.1"/>
    <property type="molecule type" value="Genomic_DNA"/>
</dbReference>
<dbReference type="InterPro" id="IPR005097">
    <property type="entry name" value="Sacchrp_dh_NADP-bd"/>
</dbReference>
<name>A0A0K1Q3Y4_9BACT</name>
<dbReference type="STRING" id="1391654.AKJ09_07209"/>
<evidence type="ECO:0000313" key="3">
    <source>
        <dbReference type="Proteomes" id="UP000064967"/>
    </source>
</evidence>
<protein>
    <submittedName>
        <fullName evidence="2">Saccharopine dehydrogenase</fullName>
    </submittedName>
</protein>
<sequence>MIRGGEELVRMTKSVQEPVLIVGGSGVVGSRAAKALRKLHPHLPVAIGGRDLEKASAVASEIGNADAVRIDLDRTDLGQPEAKRFSAVVMFVKDTSTNALLYAQDKGVPYVDVSTATFEIAPEVALYASRPSRSPIVLASHWLAGAALLPTLHFAEAYAKVDTIAIGAVLDEQDMGGPAAYADYERITQVIAEAQIFEDGKWVWASGDRSSRVFSAVDGVETRGQAYSVFDTMTLAAATGARSVRVDLVLGESASRRRGEPFSTEFVIELAGVKHDGSSGRSRHELVHREGQAPVTAAAVATIVERLLGLVGEPVSPGLYLPNAFITPAHMLERLAAFGTQIRSL</sequence>
<keyword evidence="3" id="KW-1185">Reference proteome</keyword>
<dbReference type="AlphaFoldDB" id="A0A0K1Q3Y4"/>
<feature type="domain" description="Saccharopine dehydrogenase NADP binding" evidence="1">
    <location>
        <begin position="19"/>
        <end position="115"/>
    </location>
</feature>
<reference evidence="2 3" key="1">
    <citation type="submission" date="2015-08" db="EMBL/GenBank/DDBJ databases">
        <authorList>
            <person name="Babu N.S."/>
            <person name="Beckwith C.J."/>
            <person name="Beseler K.G."/>
            <person name="Brison A."/>
            <person name="Carone J.V."/>
            <person name="Caskin T.P."/>
            <person name="Diamond M."/>
            <person name="Durham M.E."/>
            <person name="Foxe J.M."/>
            <person name="Go M."/>
            <person name="Henderson B.A."/>
            <person name="Jones I.B."/>
            <person name="McGettigan J.A."/>
            <person name="Micheletti S.J."/>
            <person name="Nasrallah M.E."/>
            <person name="Ortiz D."/>
            <person name="Piller C.R."/>
            <person name="Privatt S.R."/>
            <person name="Schneider S.L."/>
            <person name="Sharp S."/>
            <person name="Smith T.C."/>
            <person name="Stanton J.D."/>
            <person name="Ullery H.E."/>
            <person name="Wilson R.J."/>
            <person name="Serrano M.G."/>
            <person name="Buck G."/>
            <person name="Lee V."/>
            <person name="Wang Y."/>
            <person name="Carvalho R."/>
            <person name="Voegtly L."/>
            <person name="Shi R."/>
            <person name="Duckworth R."/>
            <person name="Johnson A."/>
            <person name="Loviza R."/>
            <person name="Walstead R."/>
            <person name="Shah Z."/>
            <person name="Kiflezghi M."/>
            <person name="Wade K."/>
            <person name="Ball S.L."/>
            <person name="Bradley K.W."/>
            <person name="Asai D.J."/>
            <person name="Bowman C.A."/>
            <person name="Russell D.A."/>
            <person name="Pope W.H."/>
            <person name="Jacobs-Sera D."/>
            <person name="Hendrix R.W."/>
            <person name="Hatfull G.F."/>
        </authorList>
    </citation>
    <scope>NUCLEOTIDE SEQUENCE [LARGE SCALE GENOMIC DNA]</scope>
    <source>
        <strain evidence="2 3">DSM 27648</strain>
    </source>
</reference>
<proteinExistence type="predicted"/>
<gene>
    <name evidence="2" type="ORF">AKJ09_07209</name>
</gene>
<dbReference type="InterPro" id="IPR036291">
    <property type="entry name" value="NAD(P)-bd_dom_sf"/>
</dbReference>
<dbReference type="Proteomes" id="UP000064967">
    <property type="component" value="Chromosome"/>
</dbReference>